<dbReference type="EMBL" id="KN846956">
    <property type="protein sequence ID" value="KIW72999.1"/>
    <property type="molecule type" value="Genomic_DNA"/>
</dbReference>
<protein>
    <recommendedName>
        <fullName evidence="8">5-oxoprolinase</fullName>
    </recommendedName>
</protein>
<dbReference type="InterPro" id="IPR045079">
    <property type="entry name" value="Oxoprolinase-like"/>
</dbReference>
<dbReference type="PANTHER" id="PTHR11365:SF26">
    <property type="entry name" value="5-OXOPROLINASE"/>
    <property type="match status" value="1"/>
</dbReference>
<accession>A0A0D2GKW6</accession>
<dbReference type="STRING" id="5601.A0A0D2GKW6"/>
<feature type="domain" description="Hydantoinase/oxoprolinase N-terminal" evidence="4">
    <location>
        <begin position="19"/>
        <end position="241"/>
    </location>
</feature>
<dbReference type="GO" id="GO:0017168">
    <property type="term" value="F:5-oxoprolinase (ATP-hydrolyzing) activity"/>
    <property type="evidence" value="ECO:0007669"/>
    <property type="project" value="TreeGrafter"/>
</dbReference>
<dbReference type="Pfam" id="PF05378">
    <property type="entry name" value="Hydant_A_N"/>
    <property type="match status" value="1"/>
</dbReference>
<dbReference type="Proteomes" id="UP000054266">
    <property type="component" value="Unassembled WGS sequence"/>
</dbReference>
<evidence type="ECO:0000313" key="7">
    <source>
        <dbReference type="Proteomes" id="UP000054266"/>
    </source>
</evidence>
<dbReference type="GO" id="GO:0005829">
    <property type="term" value="C:cytosol"/>
    <property type="evidence" value="ECO:0007669"/>
    <property type="project" value="TreeGrafter"/>
</dbReference>
<evidence type="ECO:0000259" key="5">
    <source>
        <dbReference type="Pfam" id="PF19278"/>
    </source>
</evidence>
<organism evidence="6 7">
    <name type="scientific">Phialophora macrospora</name>
    <dbReference type="NCBI Taxonomy" id="1851006"/>
    <lineage>
        <taxon>Eukaryota</taxon>
        <taxon>Fungi</taxon>
        <taxon>Dikarya</taxon>
        <taxon>Ascomycota</taxon>
        <taxon>Pezizomycotina</taxon>
        <taxon>Eurotiomycetes</taxon>
        <taxon>Chaetothyriomycetidae</taxon>
        <taxon>Chaetothyriales</taxon>
        <taxon>Herpotrichiellaceae</taxon>
        <taxon>Phialophora</taxon>
    </lineage>
</organism>
<dbReference type="InterPro" id="IPR003692">
    <property type="entry name" value="Hydantoinase_B"/>
</dbReference>
<dbReference type="PANTHER" id="PTHR11365">
    <property type="entry name" value="5-OXOPROLINASE RELATED"/>
    <property type="match status" value="1"/>
</dbReference>
<evidence type="ECO:0000259" key="4">
    <source>
        <dbReference type="Pfam" id="PF05378"/>
    </source>
</evidence>
<name>A0A0D2GKW6_9EURO</name>
<evidence type="ECO:0008006" key="8">
    <source>
        <dbReference type="Google" id="ProtNLM"/>
    </source>
</evidence>
<feature type="domain" description="Hydantoinase A/oxoprolinase" evidence="2">
    <location>
        <begin position="260"/>
        <end position="555"/>
    </location>
</feature>
<dbReference type="Pfam" id="PF01968">
    <property type="entry name" value="Hydantoinase_A"/>
    <property type="match status" value="1"/>
</dbReference>
<comment type="similarity">
    <text evidence="1">Belongs to the oxoprolinase family.</text>
</comment>
<proteinExistence type="inferred from homology"/>
<sequence>MGSMGVSAASDAINGLDIKIAIDRGGTFTDCLGIVKGRRDDILVKLLSQDPSNYADAPIEGIRRILEQALGKKLPRNQPIDTGILDKLSIRMGTTVATNALLERKGERVALLITEGFSESLRIGLQSRPKLFDLNIRKPGVLYEKVIEVAERVTIEGYQQNPFLEAEAQSIQDAMKSDPSLVKGVSGHVLRVLKPLDVPRVRADLQKLFDQGFRSLCVCLAHSYTFQAHELAIEKIASEIGFPQVTLSCRVLPMIKMIPRGMSATADAYLTPVIQRYIGGFQGGFADKLKSSNASCHFMQSDGGLVDVRNFSGLRAVLSGPAGGVVGFARTSYDPEDGTPIIGFDMGGTSTDVSRFDGAFEHTFENITAGINIMAPQLDINTVAAGGGSVLSWRHGLFVVGPDSAGAHPGPACYRKGGPLTISDANALTGRLLPEYFPKIFGESEQEPLDVDITRKKFSELAVRVNDETGQTKTPEEIAMGFINVANEAMAKPIRALTEAKGYDTSNHYLACFGGAGGQHACAIAASLAIRRVIIHRYSSILSAYGMALADVTHEAQMPASGVFLKAESVQDKIDMLRDEVERELMTDGFTRHQISHEVYLNLRYRGTDNSLMVLKPADGDYLAEFVRQHEREYSFIFPGRDVLLEDIRVRGTGHSAETANESPHKELRGITKHDVCATDEAGRSDVYFTHYGWSKTPIYLLHNLKPGCVVPGPATIIDSTQTIIVEPLVTATILSRHVILDLPSKRAQTLSMTTVDPISLSIFGHRFISIAEQMGRMFAKTAVSVNIKERLDFSCAVFSPDGRLVANAPHVPVHLGSMEYAVRYQIEKWKDDLQPGDVICANHPMGGGTHLPDITIITPVWSTDGTEVTFWVASRGHHSDIGGISPGSMPSNSQYLFEEGAATLGYKIVSGGRFDESSTRKFLFEEPSQYPRCSGSRNYSDNLSDLQAAIAANKKGAGLIDGMIQEYSLPVVHLYMRAIAQTAETAVRTFLRRTCEDRGGAPLAFVDFMDDGSQIALQVRIDQVSGDAIFDFTGTSEETLSCLNAPKAITYSAIIYCLRCLINTDIPLNQGCLAPVQVIIPERTLLNPSPGAAVCLGNSTTSQRITDVILGAFRAAAASQGDVNCFGFGTGGKDPVTGEVVPGFGYLESIAGGSGAGPGWHGTSGVHVHMSNTRCADPEVFELRYPVILRQWTLRKGSGGRGQFRGGEGCVRDVEFRIPLSVSMSSERRVFRPYGMAGGEPGGVGRNLYVKKEADGLERIIGIGSRMELKVSPGDRLIINTPGGGGWGPPSALEGVIANSTAGPEGNTFEPRGSVHNWNITAEGV</sequence>
<evidence type="ECO:0000259" key="2">
    <source>
        <dbReference type="Pfam" id="PF01968"/>
    </source>
</evidence>
<feature type="domain" description="Acetophenone carboxylase-like C-terminal" evidence="5">
    <location>
        <begin position="567"/>
        <end position="743"/>
    </location>
</feature>
<evidence type="ECO:0000313" key="6">
    <source>
        <dbReference type="EMBL" id="KIW72999.1"/>
    </source>
</evidence>
<feature type="domain" description="Hydantoinase B/oxoprolinase" evidence="3">
    <location>
        <begin position="757"/>
        <end position="1291"/>
    </location>
</feature>
<evidence type="ECO:0000259" key="3">
    <source>
        <dbReference type="Pfam" id="PF02538"/>
    </source>
</evidence>
<dbReference type="GO" id="GO:0006749">
    <property type="term" value="P:glutathione metabolic process"/>
    <property type="evidence" value="ECO:0007669"/>
    <property type="project" value="TreeGrafter"/>
</dbReference>
<dbReference type="InterPro" id="IPR008040">
    <property type="entry name" value="Hydant_A_N"/>
</dbReference>
<evidence type="ECO:0000256" key="1">
    <source>
        <dbReference type="ARBA" id="ARBA00010403"/>
    </source>
</evidence>
<dbReference type="Pfam" id="PF02538">
    <property type="entry name" value="Hydantoinase_B"/>
    <property type="match status" value="1"/>
</dbReference>
<dbReference type="InterPro" id="IPR049517">
    <property type="entry name" value="ACX-like_C"/>
</dbReference>
<gene>
    <name evidence="6" type="ORF">PV04_01155</name>
</gene>
<keyword evidence="7" id="KW-1185">Reference proteome</keyword>
<reference evidence="6 7" key="1">
    <citation type="submission" date="2015-01" db="EMBL/GenBank/DDBJ databases">
        <title>The Genome Sequence of Capronia semiimmersa CBS27337.</title>
        <authorList>
            <consortium name="The Broad Institute Genomics Platform"/>
            <person name="Cuomo C."/>
            <person name="de Hoog S."/>
            <person name="Gorbushina A."/>
            <person name="Stielow B."/>
            <person name="Teixiera M."/>
            <person name="Abouelleil A."/>
            <person name="Chapman S.B."/>
            <person name="Priest M."/>
            <person name="Young S.K."/>
            <person name="Wortman J."/>
            <person name="Nusbaum C."/>
            <person name="Birren B."/>
        </authorList>
    </citation>
    <scope>NUCLEOTIDE SEQUENCE [LARGE SCALE GENOMIC DNA]</scope>
    <source>
        <strain evidence="6 7">CBS 27337</strain>
    </source>
</reference>
<dbReference type="Pfam" id="PF19278">
    <property type="entry name" value="Hydant_A_C"/>
    <property type="match status" value="1"/>
</dbReference>
<dbReference type="InterPro" id="IPR002821">
    <property type="entry name" value="Hydantoinase_A"/>
</dbReference>